<dbReference type="Pfam" id="PF12974">
    <property type="entry name" value="Phosphonate-bd"/>
    <property type="match status" value="1"/>
</dbReference>
<comment type="caution">
    <text evidence="2">The sequence shown here is derived from an EMBL/GenBank/DDBJ whole genome shotgun (WGS) entry which is preliminary data.</text>
</comment>
<organism evidence="2 3">
    <name type="scientific">Cyanomargarita calcarea GSE-NOS-MK-12-04C</name>
    <dbReference type="NCBI Taxonomy" id="2839659"/>
    <lineage>
        <taxon>Bacteria</taxon>
        <taxon>Bacillati</taxon>
        <taxon>Cyanobacteriota</taxon>
        <taxon>Cyanophyceae</taxon>
        <taxon>Nostocales</taxon>
        <taxon>Cyanomargaritaceae</taxon>
        <taxon>Cyanomargarita</taxon>
    </lineage>
</organism>
<reference evidence="2" key="1">
    <citation type="submission" date="2021-05" db="EMBL/GenBank/DDBJ databases">
        <authorList>
            <person name="Pietrasiak N."/>
            <person name="Ward R."/>
            <person name="Stajich J.E."/>
            <person name="Kurbessoian T."/>
        </authorList>
    </citation>
    <scope>NUCLEOTIDE SEQUENCE</scope>
    <source>
        <strain evidence="2">GSE-NOS-MK-12-04C</strain>
    </source>
</reference>
<dbReference type="Proteomes" id="UP000729701">
    <property type="component" value="Unassembled WGS sequence"/>
</dbReference>
<accession>A0A951QSP0</accession>
<dbReference type="Gene3D" id="3.40.190.10">
    <property type="entry name" value="Periplasmic binding protein-like II"/>
    <property type="match status" value="2"/>
</dbReference>
<proteinExistence type="predicted"/>
<dbReference type="SUPFAM" id="SSF53850">
    <property type="entry name" value="Periplasmic binding protein-like II"/>
    <property type="match status" value="1"/>
</dbReference>
<feature type="chain" id="PRO_5037812119" evidence="1">
    <location>
        <begin position="23"/>
        <end position="285"/>
    </location>
</feature>
<evidence type="ECO:0000313" key="3">
    <source>
        <dbReference type="Proteomes" id="UP000729701"/>
    </source>
</evidence>
<protein>
    <submittedName>
        <fullName evidence="2">Phosphate/phosphite/phosphonate ABC transporter substrate-binding protein</fullName>
    </submittedName>
</protein>
<evidence type="ECO:0000256" key="1">
    <source>
        <dbReference type="SAM" id="SignalP"/>
    </source>
</evidence>
<name>A0A951QSP0_9CYAN</name>
<gene>
    <name evidence="2" type="ORF">KME60_29290</name>
</gene>
<dbReference type="AlphaFoldDB" id="A0A951QSP0"/>
<dbReference type="PANTHER" id="PTHR35841">
    <property type="entry name" value="PHOSPHONATES-BINDING PERIPLASMIC PROTEIN"/>
    <property type="match status" value="1"/>
</dbReference>
<sequence length="285" mass="31949">MSSKFSRRLFILQMLFPIVACATEKKLTRELEFIIGTISYGEGQKTLDRFERFRKYLGDKTGAIVQFEPAFNENIAMERIKNRSWSLVFAPPGLAAFAKANYQYVPIFPLQIDANSRSVFVVRKDSPLQQLKDLQGKTVALGVPGSATGYYLPLYNLYGLTLTSILFAPTPMEVLESVAQKKADAGAVSLEEFRSSRTKIDGVEFRILFTDPQNVPPGGVLVSPKIELNRQELIRNYMTEASPTLIQEIGYVPSGDIPDYKYMIAVVNRVIAINGNLYGKPVRLF</sequence>
<feature type="signal peptide" evidence="1">
    <location>
        <begin position="1"/>
        <end position="22"/>
    </location>
</feature>
<dbReference type="PANTHER" id="PTHR35841:SF1">
    <property type="entry name" value="PHOSPHONATES-BINDING PERIPLASMIC PROTEIN"/>
    <property type="match status" value="1"/>
</dbReference>
<keyword evidence="1" id="KW-0732">Signal</keyword>
<reference evidence="2" key="2">
    <citation type="journal article" date="2022" name="Microbiol. Resour. Announc.">
        <title>Metagenome Sequencing to Explore Phylogenomics of Terrestrial Cyanobacteria.</title>
        <authorList>
            <person name="Ward R.D."/>
            <person name="Stajich J.E."/>
            <person name="Johansen J.R."/>
            <person name="Huntemann M."/>
            <person name="Clum A."/>
            <person name="Foster B."/>
            <person name="Foster B."/>
            <person name="Roux S."/>
            <person name="Palaniappan K."/>
            <person name="Varghese N."/>
            <person name="Mukherjee S."/>
            <person name="Reddy T.B.K."/>
            <person name="Daum C."/>
            <person name="Copeland A."/>
            <person name="Chen I.A."/>
            <person name="Ivanova N.N."/>
            <person name="Kyrpides N.C."/>
            <person name="Shapiro N."/>
            <person name="Eloe-Fadrosh E.A."/>
            <person name="Pietrasiak N."/>
        </authorList>
    </citation>
    <scope>NUCLEOTIDE SEQUENCE</scope>
    <source>
        <strain evidence="2">GSE-NOS-MK-12-04C</strain>
    </source>
</reference>
<dbReference type="EMBL" id="JAHHGZ010000044">
    <property type="protein sequence ID" value="MBW4671406.1"/>
    <property type="molecule type" value="Genomic_DNA"/>
</dbReference>
<evidence type="ECO:0000313" key="2">
    <source>
        <dbReference type="EMBL" id="MBW4671406.1"/>
    </source>
</evidence>